<dbReference type="GeneID" id="24892079"/>
<evidence type="ECO:0000256" key="1">
    <source>
        <dbReference type="HAMAP-Rule" id="MF_02096"/>
    </source>
</evidence>
<keyword evidence="5" id="KW-1185">Reference proteome</keyword>
<keyword evidence="1" id="KW-0862">Zinc</keyword>
<dbReference type="EMBL" id="CP009149">
    <property type="protein sequence ID" value="AIJ06289.1"/>
    <property type="molecule type" value="Genomic_DNA"/>
</dbReference>
<evidence type="ECO:0000259" key="3">
    <source>
        <dbReference type="Pfam" id="PF04895"/>
    </source>
</evidence>
<dbReference type="HAMAP" id="MF_02096">
    <property type="entry name" value="Nre"/>
    <property type="match status" value="1"/>
</dbReference>
<feature type="domain" description="Archaeal Nre N-terminal" evidence="2">
    <location>
        <begin position="13"/>
        <end position="268"/>
    </location>
</feature>
<dbReference type="Proteomes" id="UP000028781">
    <property type="component" value="Chromosome"/>
</dbReference>
<accession>A0A076LKV4</accession>
<comment type="domain">
    <text evidence="1">Contains a predicted C4 metal binding domain at the N-terminus, which could be a zinc finger DNA binding domain.</text>
</comment>
<dbReference type="InterPro" id="IPR006979">
    <property type="entry name" value="Nre_C"/>
</dbReference>
<evidence type="ECO:0000259" key="2">
    <source>
        <dbReference type="Pfam" id="PF04894"/>
    </source>
</evidence>
<dbReference type="STRING" id="1301915.JH146_1447"/>
<name>A0A076LKV4_9EURY</name>
<sequence>MHLCIKCKGKGYCGKQTCPLLHNIYKSKFKEILKYLPEIKTEVFGNSTSFLVGRVNYPNVFISPLIGGFEDVEHLYGLKKEEILKIRLNLFSPRIKVNAYKINTLIEKLQEIAMSIKPVNSEVEFYNKPKIVLPFFNDIPPIGPVGELKRLNYDNPKIPQIVDKVIDDYSIEGVLKIYKKFDEIYASRLFSCGILGKEKKLIPTRWAITAVDDIIGKEYIKKIRDYKVLDEPLKFENYYLGNRFEIYFLPKPWSFKLIETYKAGCIWNKSNRDITIFDSEIKERKRYASNTGGAYYAARLAVLEKLNKMKRQAKVIVKRIVERSYDIPLGVWVIREGVRDALNKKPSKIGQNEIKNLDTQRTLDEYI</sequence>
<reference evidence="4 5" key="1">
    <citation type="journal article" date="2015" name="Int. J. Syst. Evol. Microbiol.">
        <title>M ethanocaldococcus bathoardescens sp. nov., a hyperthermophilic methanogen isolated from a volcanically active deep-sea hydrothermal vent.</title>
        <authorList>
            <person name="Stewart L.C."/>
            <person name="Jung J.H."/>
            <person name="Kim Y.T."/>
            <person name="Kwon S.W."/>
            <person name="Park C.S."/>
            <person name="Holden J.F."/>
        </authorList>
    </citation>
    <scope>NUCLEOTIDE SEQUENCE [LARGE SCALE GENOMIC DNA]</scope>
    <source>
        <strain evidence="4 5">JH146</strain>
    </source>
</reference>
<dbReference type="OrthoDB" id="6609at2157"/>
<dbReference type="RefSeq" id="WP_048202377.1">
    <property type="nucleotide sequence ID" value="NZ_CP009149.1"/>
</dbReference>
<protein>
    <recommendedName>
        <fullName evidence="1">DNA repair protein</fullName>
    </recommendedName>
</protein>
<feature type="zinc finger region" description="C4-type" evidence="1">
    <location>
        <begin position="4"/>
        <end position="18"/>
    </location>
</feature>
<dbReference type="Pfam" id="PF04894">
    <property type="entry name" value="Nre_N"/>
    <property type="match status" value="1"/>
</dbReference>
<dbReference type="GO" id="GO:0008270">
    <property type="term" value="F:zinc ion binding"/>
    <property type="evidence" value="ECO:0007669"/>
    <property type="project" value="UniProtKB-UniRule"/>
</dbReference>
<evidence type="ECO:0000313" key="4">
    <source>
        <dbReference type="EMBL" id="AIJ06289.1"/>
    </source>
</evidence>
<dbReference type="HOGENOM" id="CLU_039703_0_0_2"/>
<gene>
    <name evidence="4" type="ORF">JH146_1447</name>
</gene>
<dbReference type="AlphaFoldDB" id="A0A076LKV4"/>
<dbReference type="PANTHER" id="PTHR38136:SF2">
    <property type="entry name" value="DNA REPAIR PROTEIN"/>
    <property type="match status" value="1"/>
</dbReference>
<dbReference type="InterPro" id="IPR006978">
    <property type="entry name" value="Nre_N"/>
</dbReference>
<keyword evidence="1" id="KW-0479">Metal-binding</keyword>
<keyword evidence="1" id="KW-0234">DNA repair</keyword>
<dbReference type="KEGG" id="mjh:JH146_1447"/>
<feature type="domain" description="Archaeal Nre C-terminal" evidence="3">
    <location>
        <begin position="281"/>
        <end position="350"/>
    </location>
</feature>
<organism evidence="4 5">
    <name type="scientific">Methanocaldococcus bathoardescens</name>
    <dbReference type="NCBI Taxonomy" id="1301915"/>
    <lineage>
        <taxon>Archaea</taxon>
        <taxon>Methanobacteriati</taxon>
        <taxon>Methanobacteriota</taxon>
        <taxon>Methanomada group</taxon>
        <taxon>Methanococci</taxon>
        <taxon>Methanococcales</taxon>
        <taxon>Methanocaldococcaceae</taxon>
        <taxon>Methanocaldococcus</taxon>
    </lineage>
</organism>
<dbReference type="Pfam" id="PF04895">
    <property type="entry name" value="Nre_C"/>
    <property type="match status" value="1"/>
</dbReference>
<keyword evidence="1" id="KW-0227">DNA damage</keyword>
<dbReference type="InterPro" id="IPR033167">
    <property type="entry name" value="Nre"/>
</dbReference>
<proteinExistence type="inferred from homology"/>
<dbReference type="PANTHER" id="PTHR38136">
    <property type="entry name" value="DNA REPAIR PROTEIN"/>
    <property type="match status" value="1"/>
</dbReference>
<comment type="similarity">
    <text evidence="1">Belongs to the Nre family.</text>
</comment>
<evidence type="ECO:0000313" key="5">
    <source>
        <dbReference type="Proteomes" id="UP000028781"/>
    </source>
</evidence>
<dbReference type="GO" id="GO:0006281">
    <property type="term" value="P:DNA repair"/>
    <property type="evidence" value="ECO:0007669"/>
    <property type="project" value="UniProtKB-UniRule"/>
</dbReference>
<comment type="function">
    <text evidence="1">Involved in DNA damage repair.</text>
</comment>
<keyword evidence="1" id="KW-0863">Zinc-finger</keyword>